<dbReference type="Pfam" id="PF13715">
    <property type="entry name" value="CarbopepD_reg_2"/>
    <property type="match status" value="1"/>
</dbReference>
<comment type="caution">
    <text evidence="9">The sequence shown here is derived from an EMBL/GenBank/DDBJ whole genome shotgun (WGS) entry which is preliminary data.</text>
</comment>
<dbReference type="Gene3D" id="2.170.130.10">
    <property type="entry name" value="TonB-dependent receptor, plug domain"/>
    <property type="match status" value="1"/>
</dbReference>
<evidence type="ECO:0000256" key="2">
    <source>
        <dbReference type="ARBA" id="ARBA00022448"/>
    </source>
</evidence>
<dbReference type="SUPFAM" id="SSF49464">
    <property type="entry name" value="Carboxypeptidase regulatory domain-like"/>
    <property type="match status" value="1"/>
</dbReference>
<comment type="subcellular location">
    <subcellularLocation>
        <location evidence="1 7">Cell outer membrane</location>
        <topology evidence="1 7">Multi-pass membrane protein</topology>
    </subcellularLocation>
</comment>
<keyword evidence="4 7" id="KW-0812">Transmembrane</keyword>
<evidence type="ECO:0000256" key="1">
    <source>
        <dbReference type="ARBA" id="ARBA00004571"/>
    </source>
</evidence>
<dbReference type="RefSeq" id="WP_379042705.1">
    <property type="nucleotide sequence ID" value="NZ_JBHSKW010000026.1"/>
</dbReference>
<dbReference type="Gene3D" id="2.40.170.20">
    <property type="entry name" value="TonB-dependent receptor, beta-barrel domain"/>
    <property type="match status" value="1"/>
</dbReference>
<proteinExistence type="inferred from homology"/>
<comment type="similarity">
    <text evidence="7">Belongs to the TonB-dependent receptor family.</text>
</comment>
<gene>
    <name evidence="9" type="ORF">ACFSSE_06460</name>
</gene>
<evidence type="ECO:0000256" key="5">
    <source>
        <dbReference type="ARBA" id="ARBA00023136"/>
    </source>
</evidence>
<dbReference type="EMBL" id="JBHULV010000021">
    <property type="protein sequence ID" value="MFD2731342.1"/>
    <property type="molecule type" value="Genomic_DNA"/>
</dbReference>
<dbReference type="NCBIfam" id="TIGR04056">
    <property type="entry name" value="OMP_RagA_SusC"/>
    <property type="match status" value="1"/>
</dbReference>
<evidence type="ECO:0000313" key="9">
    <source>
        <dbReference type="EMBL" id="MFD2731342.1"/>
    </source>
</evidence>
<dbReference type="InterPro" id="IPR023997">
    <property type="entry name" value="TonB-dep_OMP_SusC/RagA_CS"/>
</dbReference>
<keyword evidence="10" id="KW-1185">Reference proteome</keyword>
<dbReference type="NCBIfam" id="TIGR04057">
    <property type="entry name" value="SusC_RagA_signa"/>
    <property type="match status" value="1"/>
</dbReference>
<dbReference type="SUPFAM" id="SSF56935">
    <property type="entry name" value="Porins"/>
    <property type="match status" value="1"/>
</dbReference>
<dbReference type="Pfam" id="PF07715">
    <property type="entry name" value="Plug"/>
    <property type="match status" value="1"/>
</dbReference>
<accession>A0ABW5TQR5</accession>
<dbReference type="Gene3D" id="2.60.40.1120">
    <property type="entry name" value="Carboxypeptidase-like, regulatory domain"/>
    <property type="match status" value="1"/>
</dbReference>
<keyword evidence="6 7" id="KW-0998">Cell outer membrane</keyword>
<evidence type="ECO:0000256" key="7">
    <source>
        <dbReference type="PROSITE-ProRule" id="PRU01360"/>
    </source>
</evidence>
<dbReference type="InterPro" id="IPR036942">
    <property type="entry name" value="Beta-barrel_TonB_sf"/>
</dbReference>
<dbReference type="InterPro" id="IPR039426">
    <property type="entry name" value="TonB-dep_rcpt-like"/>
</dbReference>
<dbReference type="PROSITE" id="PS52016">
    <property type="entry name" value="TONB_DEPENDENT_REC_3"/>
    <property type="match status" value="1"/>
</dbReference>
<name>A0ABW5TQR5_9SPHI</name>
<dbReference type="InterPro" id="IPR023996">
    <property type="entry name" value="TonB-dep_OMP_SusC/RagA"/>
</dbReference>
<evidence type="ECO:0000256" key="6">
    <source>
        <dbReference type="ARBA" id="ARBA00023237"/>
    </source>
</evidence>
<keyword evidence="5 7" id="KW-0472">Membrane</keyword>
<evidence type="ECO:0000313" key="10">
    <source>
        <dbReference type="Proteomes" id="UP001597546"/>
    </source>
</evidence>
<dbReference type="InterPro" id="IPR008969">
    <property type="entry name" value="CarboxyPept-like_regulatory"/>
</dbReference>
<dbReference type="InterPro" id="IPR012910">
    <property type="entry name" value="Plug_dom"/>
</dbReference>
<dbReference type="Proteomes" id="UP001597546">
    <property type="component" value="Unassembled WGS sequence"/>
</dbReference>
<reference evidence="10" key="1">
    <citation type="journal article" date="2019" name="Int. J. Syst. Evol. Microbiol.">
        <title>The Global Catalogue of Microorganisms (GCM) 10K type strain sequencing project: providing services to taxonomists for standard genome sequencing and annotation.</title>
        <authorList>
            <consortium name="The Broad Institute Genomics Platform"/>
            <consortium name="The Broad Institute Genome Sequencing Center for Infectious Disease"/>
            <person name="Wu L."/>
            <person name="Ma J."/>
        </authorList>
    </citation>
    <scope>NUCLEOTIDE SEQUENCE [LARGE SCALE GENOMIC DNA]</scope>
    <source>
        <strain evidence="10">KCTC 42456</strain>
    </source>
</reference>
<keyword evidence="2 7" id="KW-0813">Transport</keyword>
<organism evidence="9 10">
    <name type="scientific">Pedobacter alpinus</name>
    <dbReference type="NCBI Taxonomy" id="1590643"/>
    <lineage>
        <taxon>Bacteria</taxon>
        <taxon>Pseudomonadati</taxon>
        <taxon>Bacteroidota</taxon>
        <taxon>Sphingobacteriia</taxon>
        <taxon>Sphingobacteriales</taxon>
        <taxon>Sphingobacteriaceae</taxon>
        <taxon>Pedobacter</taxon>
    </lineage>
</organism>
<feature type="domain" description="TonB-dependent receptor plug" evidence="8">
    <location>
        <begin position="128"/>
        <end position="232"/>
    </location>
</feature>
<protein>
    <submittedName>
        <fullName evidence="9">SusC/RagA family TonB-linked outer membrane protein</fullName>
    </submittedName>
</protein>
<keyword evidence="3 7" id="KW-1134">Transmembrane beta strand</keyword>
<sequence>MNKLVILLRNSFPLLILLGISLLTPPEVFGQVQKISGRVTDETGGVPGVAVSEKAKPTNSTMTDADGKFAISVPVDANLVFSSVGYIKREIKVGDRKIINVVLEIDTKSLDEVMVVGIGYGSAISRVNLTGSVSSVSGKTLARVPVSSAAEALQGKAAGVQVTMNDGAPGSEINIRIRGGTSVTQSNAPLFIVDGFPVDNINDIPPTDIQSIDILKDASLTAIYGARGGNGVVVVTTKSAQAGNLKVNFNHNTQVRTLARKIEVMNPYEFIKIQYDGVVGNTTNRQRFRGNFGNPADFSLYKRFEGNDWQDEILGGNPISQMYNATLTGGSQTIKSNTSVTHHNENGVLIGSGVTRTTVNTKLSADVSKKVRILLMPRFSYRQDRGAGADAVGGGGLINVLRYRPTNGLRDFSYLPPEDIDPEDERFFEYTNPKGDIDQNYVRRNGYDFTNQASIEWNIMKGLTFRTLGSQNMAFRFADRFWGDLTSNARNNQGLPLAELSTDKQNRYGLSNTLEYIGSVNKHNYTFLVGQEIQNANRFTSSNLSRYFPRAVQPEIAIRNMALGTPWTANSSISSPERLSSFFGQANYNYERKYLLSLTYRADGSTKFGPDNRWGYFPAISGAWVISNEDFMANQNVFSLLKIRPAIGMAGNNRITDDMWRYQYEVNTGGGPGWGETSETGFEYYVNAGGGTFPNPNIKWETTLTRNLAMDIEMFNQRLTITPEIYKNTTTDLLYLSNIPTTTGYRQQMQNIGQVTNRGFDLTVNAQIIRKKNAYLSGTFTFGSNKTRIDKLNGTENTLWMTSNRWSSSDFDYLLQVGDQLGLIYGYVYDGIYKFDEFNLDGSTWIPKPGTVNNDALFGTQPGRPKFKNFVDGDGVENVVNENDKVVIGNTNPKFSGGFNLAGGLGSFDFSANFFGMYGFDVNNATRYTLSSFENNNNNYFNILPEFNEDRRWRYAEDVFGDRMVNNLNYNALYQEVNADAQIFNPVDIGRKVTHSYFIEDGSFIRLQDVTLGYTLPKKAMSRLKISNLRVFVSAFNVGLWTNYTGYDPEVDVQTGLTPGVDYNRYPRSRNFLVGLNLTL</sequence>
<evidence type="ECO:0000259" key="8">
    <source>
        <dbReference type="Pfam" id="PF07715"/>
    </source>
</evidence>
<evidence type="ECO:0000256" key="4">
    <source>
        <dbReference type="ARBA" id="ARBA00022692"/>
    </source>
</evidence>
<dbReference type="InterPro" id="IPR037066">
    <property type="entry name" value="Plug_dom_sf"/>
</dbReference>
<evidence type="ECO:0000256" key="3">
    <source>
        <dbReference type="ARBA" id="ARBA00022452"/>
    </source>
</evidence>